<reference evidence="2 3" key="1">
    <citation type="submission" date="2020-02" db="EMBL/GenBank/DDBJ databases">
        <authorList>
            <person name="Ma Q."/>
            <person name="Huang Y."/>
            <person name="Song X."/>
            <person name="Pei D."/>
        </authorList>
    </citation>
    <scope>NUCLEOTIDE SEQUENCE [LARGE SCALE GENOMIC DNA]</scope>
    <source>
        <strain evidence="2">Sxm20200214</strain>
        <tissue evidence="2">Leaf</tissue>
    </source>
</reference>
<dbReference type="AlphaFoldDB" id="A0A8X7WHB1"/>
<gene>
    <name evidence="2" type="ORF">Bca52824_000390</name>
</gene>
<feature type="compositionally biased region" description="Gly residues" evidence="1">
    <location>
        <begin position="108"/>
        <end position="121"/>
    </location>
</feature>
<name>A0A8X7WHB1_BRACI</name>
<dbReference type="Proteomes" id="UP000886595">
    <property type="component" value="Unassembled WGS sequence"/>
</dbReference>
<organism evidence="2 3">
    <name type="scientific">Brassica carinata</name>
    <name type="common">Ethiopian mustard</name>
    <name type="synonym">Abyssinian cabbage</name>
    <dbReference type="NCBI Taxonomy" id="52824"/>
    <lineage>
        <taxon>Eukaryota</taxon>
        <taxon>Viridiplantae</taxon>
        <taxon>Streptophyta</taxon>
        <taxon>Embryophyta</taxon>
        <taxon>Tracheophyta</taxon>
        <taxon>Spermatophyta</taxon>
        <taxon>Magnoliopsida</taxon>
        <taxon>eudicotyledons</taxon>
        <taxon>Gunneridae</taxon>
        <taxon>Pentapetalae</taxon>
        <taxon>rosids</taxon>
        <taxon>malvids</taxon>
        <taxon>Brassicales</taxon>
        <taxon>Brassicaceae</taxon>
        <taxon>Brassiceae</taxon>
        <taxon>Brassica</taxon>
    </lineage>
</organism>
<evidence type="ECO:0000313" key="2">
    <source>
        <dbReference type="EMBL" id="KAG2329210.1"/>
    </source>
</evidence>
<proteinExistence type="predicted"/>
<sequence length="149" mass="16378">MGEGGLREGIGGIGRIPSLGSIGIDQRQFPQIGRPPIGPDVYWEHNDAFQLAKERLHAPSSLMKSMLLQLTCNILWLRNRGRKREIRRWRNGGEEEQNGEEFSERGGKWMGSGGSGNGGGRLRLPTGVAGFRGGARTTVNKELAIRVIE</sequence>
<dbReference type="EMBL" id="JAAMPC010000001">
    <property type="protein sequence ID" value="KAG2329210.1"/>
    <property type="molecule type" value="Genomic_DNA"/>
</dbReference>
<evidence type="ECO:0000256" key="1">
    <source>
        <dbReference type="SAM" id="MobiDB-lite"/>
    </source>
</evidence>
<protein>
    <submittedName>
        <fullName evidence="2">Uncharacterized protein</fullName>
    </submittedName>
</protein>
<keyword evidence="3" id="KW-1185">Reference proteome</keyword>
<comment type="caution">
    <text evidence="2">The sequence shown here is derived from an EMBL/GenBank/DDBJ whole genome shotgun (WGS) entry which is preliminary data.</text>
</comment>
<accession>A0A8X7WHB1</accession>
<feature type="region of interest" description="Disordered" evidence="1">
    <location>
        <begin position="89"/>
        <end position="122"/>
    </location>
</feature>
<evidence type="ECO:0000313" key="3">
    <source>
        <dbReference type="Proteomes" id="UP000886595"/>
    </source>
</evidence>